<feature type="domain" description="CopC" evidence="7">
    <location>
        <begin position="24"/>
        <end position="115"/>
    </location>
</feature>
<dbReference type="GO" id="GO:0005507">
    <property type="term" value="F:copper ion binding"/>
    <property type="evidence" value="ECO:0007669"/>
    <property type="project" value="InterPro"/>
</dbReference>
<dbReference type="SUPFAM" id="SSF81296">
    <property type="entry name" value="E set domains"/>
    <property type="match status" value="1"/>
</dbReference>
<evidence type="ECO:0000256" key="1">
    <source>
        <dbReference type="ARBA" id="ARBA00004196"/>
    </source>
</evidence>
<feature type="transmembrane region" description="Helical" evidence="5">
    <location>
        <begin position="214"/>
        <end position="233"/>
    </location>
</feature>
<feature type="transmembrane region" description="Helical" evidence="5">
    <location>
        <begin position="297"/>
        <end position="316"/>
    </location>
</feature>
<dbReference type="GO" id="GO:0005886">
    <property type="term" value="C:plasma membrane"/>
    <property type="evidence" value="ECO:0007669"/>
    <property type="project" value="TreeGrafter"/>
</dbReference>
<dbReference type="Pfam" id="PF04234">
    <property type="entry name" value="CopC"/>
    <property type="match status" value="1"/>
</dbReference>
<feature type="transmembrane region" description="Helical" evidence="5">
    <location>
        <begin position="356"/>
        <end position="375"/>
    </location>
</feature>
<protein>
    <submittedName>
        <fullName evidence="8">Copper resistance protein CopC/CopD</fullName>
    </submittedName>
</protein>
<evidence type="ECO:0000256" key="4">
    <source>
        <dbReference type="ARBA" id="ARBA00023008"/>
    </source>
</evidence>
<evidence type="ECO:0000256" key="5">
    <source>
        <dbReference type="SAM" id="Phobius"/>
    </source>
</evidence>
<dbReference type="Gene3D" id="2.60.40.1220">
    <property type="match status" value="1"/>
</dbReference>
<dbReference type="GO" id="GO:0030313">
    <property type="term" value="C:cell envelope"/>
    <property type="evidence" value="ECO:0007669"/>
    <property type="project" value="UniProtKB-SubCell"/>
</dbReference>
<dbReference type="InterPro" id="IPR032694">
    <property type="entry name" value="CopC/D"/>
</dbReference>
<gene>
    <name evidence="8" type="ORF">JF888_06775</name>
</gene>
<evidence type="ECO:0000313" key="8">
    <source>
        <dbReference type="EMBL" id="MBJ7602882.1"/>
    </source>
</evidence>
<evidence type="ECO:0000256" key="2">
    <source>
        <dbReference type="ARBA" id="ARBA00022723"/>
    </source>
</evidence>
<feature type="chain" id="PRO_5037022056" evidence="6">
    <location>
        <begin position="24"/>
        <end position="376"/>
    </location>
</feature>
<dbReference type="Proteomes" id="UP000620075">
    <property type="component" value="Unassembled WGS sequence"/>
</dbReference>
<comment type="caution">
    <text evidence="8">The sequence shown here is derived from an EMBL/GenBank/DDBJ whole genome shotgun (WGS) entry which is preliminary data.</text>
</comment>
<dbReference type="EMBL" id="JAEKNQ010000025">
    <property type="protein sequence ID" value="MBJ7602882.1"/>
    <property type="molecule type" value="Genomic_DNA"/>
</dbReference>
<feature type="transmembrane region" description="Helical" evidence="5">
    <location>
        <begin position="328"/>
        <end position="349"/>
    </location>
</feature>
<dbReference type="InterPro" id="IPR007348">
    <property type="entry name" value="CopC_dom"/>
</dbReference>
<dbReference type="GO" id="GO:0046688">
    <property type="term" value="P:response to copper ion"/>
    <property type="evidence" value="ECO:0007669"/>
    <property type="project" value="InterPro"/>
</dbReference>
<evidence type="ECO:0000313" key="9">
    <source>
        <dbReference type="Proteomes" id="UP000620075"/>
    </source>
</evidence>
<dbReference type="PANTHER" id="PTHR34820:SF4">
    <property type="entry name" value="INNER MEMBRANE PROTEIN YEBZ"/>
    <property type="match status" value="1"/>
</dbReference>
<keyword evidence="3 6" id="KW-0732">Signal</keyword>
<proteinExistence type="predicted"/>
<keyword evidence="5" id="KW-0812">Transmembrane</keyword>
<dbReference type="InterPro" id="IPR014755">
    <property type="entry name" value="Cu-Rt/internalin_Ig-like"/>
</dbReference>
<accession>A0A934KFX6</accession>
<dbReference type="RefSeq" id="WP_338177958.1">
    <property type="nucleotide sequence ID" value="NZ_JAEKNQ010000025.1"/>
</dbReference>
<feature type="transmembrane region" description="Helical" evidence="5">
    <location>
        <begin position="173"/>
        <end position="194"/>
    </location>
</feature>
<evidence type="ECO:0000256" key="3">
    <source>
        <dbReference type="ARBA" id="ARBA00022729"/>
    </source>
</evidence>
<feature type="signal peptide" evidence="6">
    <location>
        <begin position="1"/>
        <end position="23"/>
    </location>
</feature>
<dbReference type="AlphaFoldDB" id="A0A934KFX6"/>
<reference evidence="8 9" key="1">
    <citation type="submission" date="2020-10" db="EMBL/GenBank/DDBJ databases">
        <title>Ca. Dormibacterota MAGs.</title>
        <authorList>
            <person name="Montgomery K."/>
        </authorList>
    </citation>
    <scope>NUCLEOTIDE SEQUENCE [LARGE SCALE GENOMIC DNA]</scope>
    <source>
        <strain evidence="8">SC8811_S16_3</strain>
    </source>
</reference>
<sequence>MSRRLLVAAVAAMCALAPRPVLAHAQPTGNYPAAGALLSSPPAEVTVSFSETVSPAGRGIHVYAPSGIEVGGQALPKGIQLIAPVEASEPGTYVVSWQVLAADTHPSRGAFSFSVIKASGNRYLGLLSGAELGTTTPLGLALQTLGRWLHFAGYALAFGGAAYLALIRRERRLWRLVLVGVGLLLAAEPVGLLAQLVSLSLDTDTAFSVLASGFGRLLALRIGGALLLWSLLAVESPWPILGLGAVVALIDGTTGHAVSGQPVLGQALDAIHVAAMSLWAGGLVAFLLAPDRRFGRLAAPAAGIAVATGLLLAYFHDALPLVRFLPNNYGWAMALKMTAVAGAAAVAALGRRRLEAYLLAAVLLAAALVVSLPPAQ</sequence>
<feature type="transmembrane region" description="Helical" evidence="5">
    <location>
        <begin position="270"/>
        <end position="290"/>
    </location>
</feature>
<dbReference type="PANTHER" id="PTHR34820">
    <property type="entry name" value="INNER MEMBRANE PROTEIN YEBZ"/>
    <property type="match status" value="1"/>
</dbReference>
<feature type="transmembrane region" description="Helical" evidence="5">
    <location>
        <begin position="240"/>
        <end position="258"/>
    </location>
</feature>
<name>A0A934KFX6_9BACT</name>
<keyword evidence="2" id="KW-0479">Metal-binding</keyword>
<keyword evidence="5" id="KW-1133">Transmembrane helix</keyword>
<dbReference type="GO" id="GO:0042597">
    <property type="term" value="C:periplasmic space"/>
    <property type="evidence" value="ECO:0007669"/>
    <property type="project" value="InterPro"/>
</dbReference>
<evidence type="ECO:0000256" key="6">
    <source>
        <dbReference type="SAM" id="SignalP"/>
    </source>
</evidence>
<keyword evidence="4" id="KW-0186">Copper</keyword>
<dbReference type="GO" id="GO:0006825">
    <property type="term" value="P:copper ion transport"/>
    <property type="evidence" value="ECO:0007669"/>
    <property type="project" value="InterPro"/>
</dbReference>
<comment type="subcellular location">
    <subcellularLocation>
        <location evidence="1">Cell envelope</location>
    </subcellularLocation>
</comment>
<evidence type="ECO:0000259" key="7">
    <source>
        <dbReference type="Pfam" id="PF04234"/>
    </source>
</evidence>
<dbReference type="InterPro" id="IPR014756">
    <property type="entry name" value="Ig_E-set"/>
</dbReference>
<organism evidence="8 9">
    <name type="scientific">Candidatus Dormiibacter inghamiae</name>
    <dbReference type="NCBI Taxonomy" id="3127013"/>
    <lineage>
        <taxon>Bacteria</taxon>
        <taxon>Bacillati</taxon>
        <taxon>Candidatus Dormiibacterota</taxon>
        <taxon>Candidatus Dormibacteria</taxon>
        <taxon>Candidatus Dormibacterales</taxon>
        <taxon>Candidatus Dormibacteraceae</taxon>
        <taxon>Candidatus Dormiibacter</taxon>
    </lineage>
</organism>
<feature type="transmembrane region" description="Helical" evidence="5">
    <location>
        <begin position="148"/>
        <end position="166"/>
    </location>
</feature>
<keyword evidence="5" id="KW-0472">Membrane</keyword>